<dbReference type="RefSeq" id="WP_079729212.1">
    <property type="nucleotide sequence ID" value="NZ_FVZE01000001.1"/>
</dbReference>
<evidence type="ECO:0000256" key="2">
    <source>
        <dbReference type="ARBA" id="ARBA00007165"/>
    </source>
</evidence>
<dbReference type="EMBL" id="FVZE01000001">
    <property type="protein sequence ID" value="SLJ86345.1"/>
    <property type="molecule type" value="Genomic_DNA"/>
</dbReference>
<dbReference type="CDD" id="cd06662">
    <property type="entry name" value="SURF1"/>
    <property type="match status" value="1"/>
</dbReference>
<sequence>MLTVGFAALGVWQIQRMHWKHALIARVDARVHAAPAALPDTADLIAKGSDSAEYLRVNARGTYIGRASALVRAATELGTGYWTMTPMRLDDGRLVWINRGFVPEGSKLAQVRKGVPQGRVSVIGLVREDEPGGSLLQSNRPGNDRWYSRDIAALSRSRHLGPAAPVFIDAQSENAAGKAPGGLTPKPGLTVIHFPDNHFGYALTWFAMAIMSIAAMIFVWTRKGNRQAC</sequence>
<organism evidence="7 8">
    <name type="scientific">Novosphingobium mathurense</name>
    <dbReference type="NCBI Taxonomy" id="428990"/>
    <lineage>
        <taxon>Bacteria</taxon>
        <taxon>Pseudomonadati</taxon>
        <taxon>Pseudomonadota</taxon>
        <taxon>Alphaproteobacteria</taxon>
        <taxon>Sphingomonadales</taxon>
        <taxon>Sphingomonadaceae</taxon>
        <taxon>Novosphingobium</taxon>
    </lineage>
</organism>
<keyword evidence="8" id="KW-1185">Reference proteome</keyword>
<evidence type="ECO:0000313" key="8">
    <source>
        <dbReference type="Proteomes" id="UP000190989"/>
    </source>
</evidence>
<dbReference type="PANTHER" id="PTHR23427">
    <property type="entry name" value="SURFEIT LOCUS PROTEIN"/>
    <property type="match status" value="1"/>
</dbReference>
<evidence type="ECO:0000313" key="7">
    <source>
        <dbReference type="EMBL" id="SLJ86345.1"/>
    </source>
</evidence>
<keyword evidence="4 6" id="KW-1133">Transmembrane helix</keyword>
<protein>
    <recommendedName>
        <fullName evidence="6">SURF1-like protein</fullName>
    </recommendedName>
</protein>
<dbReference type="Pfam" id="PF02104">
    <property type="entry name" value="SURF1"/>
    <property type="match status" value="1"/>
</dbReference>
<comment type="caution">
    <text evidence="6">Lacks conserved residue(s) required for the propagation of feature annotation.</text>
</comment>
<gene>
    <name evidence="7" type="ORF">SAMN06295987_101200</name>
</gene>
<dbReference type="AlphaFoldDB" id="A0A1U6GS34"/>
<dbReference type="InterPro" id="IPR045214">
    <property type="entry name" value="Surf1/Surf4"/>
</dbReference>
<dbReference type="STRING" id="428990.SAMN06295987_101200"/>
<dbReference type="GO" id="GO:0005886">
    <property type="term" value="C:plasma membrane"/>
    <property type="evidence" value="ECO:0007669"/>
    <property type="project" value="UniProtKB-SubCell"/>
</dbReference>
<feature type="transmembrane region" description="Helical" evidence="6">
    <location>
        <begin position="199"/>
        <end position="220"/>
    </location>
</feature>
<dbReference type="PROSITE" id="PS50895">
    <property type="entry name" value="SURF1"/>
    <property type="match status" value="1"/>
</dbReference>
<reference evidence="8" key="1">
    <citation type="submission" date="2017-02" db="EMBL/GenBank/DDBJ databases">
        <authorList>
            <person name="Varghese N."/>
            <person name="Submissions S."/>
        </authorList>
    </citation>
    <scope>NUCLEOTIDE SEQUENCE [LARGE SCALE GENOMIC DNA]</scope>
    <source>
        <strain evidence="8">SM117</strain>
    </source>
</reference>
<name>A0A1U6GS34_9SPHN</name>
<keyword evidence="5 6" id="KW-0472">Membrane</keyword>
<dbReference type="InterPro" id="IPR002994">
    <property type="entry name" value="Surf1/Shy1"/>
</dbReference>
<accession>A0A1U6GS34</accession>
<comment type="subcellular location">
    <subcellularLocation>
        <location evidence="6">Cell membrane</location>
        <topology evidence="6">Multi-pass membrane protein</topology>
    </subcellularLocation>
    <subcellularLocation>
        <location evidence="1">Membrane</location>
    </subcellularLocation>
</comment>
<dbReference type="Proteomes" id="UP000190989">
    <property type="component" value="Unassembled WGS sequence"/>
</dbReference>
<evidence type="ECO:0000256" key="1">
    <source>
        <dbReference type="ARBA" id="ARBA00004370"/>
    </source>
</evidence>
<keyword evidence="3 6" id="KW-0812">Transmembrane</keyword>
<comment type="similarity">
    <text evidence="2 6">Belongs to the SURF1 family.</text>
</comment>
<dbReference type="PANTHER" id="PTHR23427:SF2">
    <property type="entry name" value="SURFEIT LOCUS PROTEIN 1"/>
    <property type="match status" value="1"/>
</dbReference>
<keyword evidence="6" id="KW-1003">Cell membrane</keyword>
<evidence type="ECO:0000256" key="6">
    <source>
        <dbReference type="RuleBase" id="RU363076"/>
    </source>
</evidence>
<evidence type="ECO:0000256" key="4">
    <source>
        <dbReference type="ARBA" id="ARBA00022989"/>
    </source>
</evidence>
<proteinExistence type="inferred from homology"/>
<evidence type="ECO:0000256" key="5">
    <source>
        <dbReference type="ARBA" id="ARBA00023136"/>
    </source>
</evidence>
<evidence type="ECO:0000256" key="3">
    <source>
        <dbReference type="ARBA" id="ARBA00022692"/>
    </source>
</evidence>